<protein>
    <submittedName>
        <fullName evidence="1">Uncharacterized protein</fullName>
    </submittedName>
</protein>
<gene>
    <name evidence="1" type="ORF">KSP40_PGU001611</name>
</gene>
<evidence type="ECO:0000313" key="2">
    <source>
        <dbReference type="Proteomes" id="UP001412067"/>
    </source>
</evidence>
<proteinExistence type="predicted"/>
<evidence type="ECO:0000313" key="1">
    <source>
        <dbReference type="EMBL" id="KAK8937556.1"/>
    </source>
</evidence>
<dbReference type="EMBL" id="JBBWWR010000021">
    <property type="protein sequence ID" value="KAK8937556.1"/>
    <property type="molecule type" value="Genomic_DNA"/>
</dbReference>
<dbReference type="Proteomes" id="UP001412067">
    <property type="component" value="Unassembled WGS sequence"/>
</dbReference>
<comment type="caution">
    <text evidence="1">The sequence shown here is derived from an EMBL/GenBank/DDBJ whole genome shotgun (WGS) entry which is preliminary data.</text>
</comment>
<sequence length="75" mass="8336">MGSITDNENFLAAKTETSSLEGDNICGNPPSIVIFPNAARKRIDSPLKLEVEDSAEDMSPHNMWQVIRFLLLFIS</sequence>
<organism evidence="1 2">
    <name type="scientific">Platanthera guangdongensis</name>
    <dbReference type="NCBI Taxonomy" id="2320717"/>
    <lineage>
        <taxon>Eukaryota</taxon>
        <taxon>Viridiplantae</taxon>
        <taxon>Streptophyta</taxon>
        <taxon>Embryophyta</taxon>
        <taxon>Tracheophyta</taxon>
        <taxon>Spermatophyta</taxon>
        <taxon>Magnoliopsida</taxon>
        <taxon>Liliopsida</taxon>
        <taxon>Asparagales</taxon>
        <taxon>Orchidaceae</taxon>
        <taxon>Orchidoideae</taxon>
        <taxon>Orchideae</taxon>
        <taxon>Orchidinae</taxon>
        <taxon>Platanthera</taxon>
    </lineage>
</organism>
<reference evidence="1 2" key="1">
    <citation type="journal article" date="2022" name="Nat. Plants">
        <title>Genomes of leafy and leafless Platanthera orchids illuminate the evolution of mycoheterotrophy.</title>
        <authorList>
            <person name="Li M.H."/>
            <person name="Liu K.W."/>
            <person name="Li Z."/>
            <person name="Lu H.C."/>
            <person name="Ye Q.L."/>
            <person name="Zhang D."/>
            <person name="Wang J.Y."/>
            <person name="Li Y.F."/>
            <person name="Zhong Z.M."/>
            <person name="Liu X."/>
            <person name="Yu X."/>
            <person name="Liu D.K."/>
            <person name="Tu X.D."/>
            <person name="Liu B."/>
            <person name="Hao Y."/>
            <person name="Liao X.Y."/>
            <person name="Jiang Y.T."/>
            <person name="Sun W.H."/>
            <person name="Chen J."/>
            <person name="Chen Y.Q."/>
            <person name="Ai Y."/>
            <person name="Zhai J.W."/>
            <person name="Wu S.S."/>
            <person name="Zhou Z."/>
            <person name="Hsiao Y.Y."/>
            <person name="Wu W.L."/>
            <person name="Chen Y.Y."/>
            <person name="Lin Y.F."/>
            <person name="Hsu J.L."/>
            <person name="Li C.Y."/>
            <person name="Wang Z.W."/>
            <person name="Zhao X."/>
            <person name="Zhong W.Y."/>
            <person name="Ma X.K."/>
            <person name="Ma L."/>
            <person name="Huang J."/>
            <person name="Chen G.Z."/>
            <person name="Huang M.Z."/>
            <person name="Huang L."/>
            <person name="Peng D.H."/>
            <person name="Luo Y.B."/>
            <person name="Zou S.Q."/>
            <person name="Chen S.P."/>
            <person name="Lan S."/>
            <person name="Tsai W.C."/>
            <person name="Van de Peer Y."/>
            <person name="Liu Z.J."/>
        </authorList>
    </citation>
    <scope>NUCLEOTIDE SEQUENCE [LARGE SCALE GENOMIC DNA]</scope>
    <source>
        <strain evidence="1">Lor288</strain>
    </source>
</reference>
<accession>A0ABR2LBQ4</accession>
<name>A0ABR2LBQ4_9ASPA</name>
<keyword evidence="2" id="KW-1185">Reference proteome</keyword>